<protein>
    <submittedName>
        <fullName evidence="1">Uncharacterized protein</fullName>
    </submittedName>
</protein>
<sequence>MTHTVPQLALTAEPHRHPQPIADLATASPGLAVTILNADAVGNAVILAPDGGRRVRIVADGQLREVHADLDAVPISDPATALALTQQSLAWAVATHHAATDRVRDLAAEIDRHRHAHGQQLAEIRSYAIARHRDGDICRDGLNAFLRHFDLDEYQPRHRVRFTITGSFDVRADVNRDTDDTEYDVREYLRLNTDQVDNVDTDTISTHITADAIEADE</sequence>
<evidence type="ECO:0000313" key="1">
    <source>
        <dbReference type="EMBL" id="XBT79841.1"/>
    </source>
</evidence>
<proteinExistence type="predicted"/>
<organism evidence="1">
    <name type="scientific">Micromonospora sp. HUAS YX12</name>
    <dbReference type="NCBI Taxonomy" id="3156396"/>
    <lineage>
        <taxon>Bacteria</taxon>
        <taxon>Bacillati</taxon>
        <taxon>Actinomycetota</taxon>
        <taxon>Actinomycetes</taxon>
        <taxon>Micromonosporales</taxon>
        <taxon>Micromonosporaceae</taxon>
        <taxon>Micromonospora</taxon>
    </lineage>
</organism>
<name>A0AAU7QUE2_9ACTN</name>
<dbReference type="EMBL" id="CP157974">
    <property type="protein sequence ID" value="XBT79841.1"/>
    <property type="molecule type" value="Genomic_DNA"/>
</dbReference>
<dbReference type="AlphaFoldDB" id="A0AAU7QUE2"/>
<dbReference type="RefSeq" id="WP_349876332.1">
    <property type="nucleotide sequence ID" value="NZ_CP157974.1"/>
</dbReference>
<gene>
    <name evidence="1" type="ORF">ABIH81_19505</name>
</gene>
<reference evidence="1" key="1">
    <citation type="submission" date="2024-06" db="EMBL/GenBank/DDBJ databases">
        <title>Micromonospora sp. strain HUAS YX12 genome sequences.</title>
        <authorList>
            <person name="Mo P."/>
        </authorList>
    </citation>
    <scope>NUCLEOTIDE SEQUENCE</scope>
    <source>
        <strain evidence="1">HUAS YX12</strain>
    </source>
</reference>
<accession>A0AAU7QUE2</accession>